<feature type="compositionally biased region" description="Pro residues" evidence="1">
    <location>
        <begin position="94"/>
        <end position="104"/>
    </location>
</feature>
<evidence type="ECO:0000256" key="1">
    <source>
        <dbReference type="SAM" id="MobiDB-lite"/>
    </source>
</evidence>
<gene>
    <name evidence="3" type="ORF">L211DRAFT_837687</name>
</gene>
<evidence type="ECO:0000313" key="3">
    <source>
        <dbReference type="EMBL" id="RPB24301.1"/>
    </source>
</evidence>
<accession>A0A3N4LUH7</accession>
<evidence type="ECO:0000256" key="2">
    <source>
        <dbReference type="SAM" id="SignalP"/>
    </source>
</evidence>
<dbReference type="InParanoid" id="A0A3N4LUH7"/>
<sequence length="104" mass="11280">MSLSMCSGEVLLRLLLLVMIVEDVSQPGLSSLPSLSQWLLSAGVVADPQVSPGRSYTLPLRQIHRRLSPPLPLFYPSAHSLPHPPLHSGIQSPLHPPAPEQPLQ</sequence>
<evidence type="ECO:0000313" key="4">
    <source>
        <dbReference type="Proteomes" id="UP000267821"/>
    </source>
</evidence>
<dbReference type="EMBL" id="ML121542">
    <property type="protein sequence ID" value="RPB24301.1"/>
    <property type="molecule type" value="Genomic_DNA"/>
</dbReference>
<feature type="signal peptide" evidence="2">
    <location>
        <begin position="1"/>
        <end position="30"/>
    </location>
</feature>
<keyword evidence="4" id="KW-1185">Reference proteome</keyword>
<name>A0A3N4LUH7_9PEZI</name>
<proteinExistence type="predicted"/>
<keyword evidence="2" id="KW-0732">Signal</keyword>
<organism evidence="3 4">
    <name type="scientific">Terfezia boudieri ATCC MYA-4762</name>
    <dbReference type="NCBI Taxonomy" id="1051890"/>
    <lineage>
        <taxon>Eukaryota</taxon>
        <taxon>Fungi</taxon>
        <taxon>Dikarya</taxon>
        <taxon>Ascomycota</taxon>
        <taxon>Pezizomycotina</taxon>
        <taxon>Pezizomycetes</taxon>
        <taxon>Pezizales</taxon>
        <taxon>Pezizaceae</taxon>
        <taxon>Terfezia</taxon>
    </lineage>
</organism>
<feature type="region of interest" description="Disordered" evidence="1">
    <location>
        <begin position="82"/>
        <end position="104"/>
    </location>
</feature>
<dbReference type="AlphaFoldDB" id="A0A3N4LUH7"/>
<feature type="chain" id="PRO_5017966915" evidence="2">
    <location>
        <begin position="31"/>
        <end position="104"/>
    </location>
</feature>
<protein>
    <submittedName>
        <fullName evidence="3">Uncharacterized protein</fullName>
    </submittedName>
</protein>
<dbReference type="Proteomes" id="UP000267821">
    <property type="component" value="Unassembled WGS sequence"/>
</dbReference>
<reference evidence="3 4" key="1">
    <citation type="journal article" date="2018" name="Nat. Ecol. Evol.">
        <title>Pezizomycetes genomes reveal the molecular basis of ectomycorrhizal truffle lifestyle.</title>
        <authorList>
            <person name="Murat C."/>
            <person name="Payen T."/>
            <person name="Noel B."/>
            <person name="Kuo A."/>
            <person name="Morin E."/>
            <person name="Chen J."/>
            <person name="Kohler A."/>
            <person name="Krizsan K."/>
            <person name="Balestrini R."/>
            <person name="Da Silva C."/>
            <person name="Montanini B."/>
            <person name="Hainaut M."/>
            <person name="Levati E."/>
            <person name="Barry K.W."/>
            <person name="Belfiori B."/>
            <person name="Cichocki N."/>
            <person name="Clum A."/>
            <person name="Dockter R.B."/>
            <person name="Fauchery L."/>
            <person name="Guy J."/>
            <person name="Iotti M."/>
            <person name="Le Tacon F."/>
            <person name="Lindquist E.A."/>
            <person name="Lipzen A."/>
            <person name="Malagnac F."/>
            <person name="Mello A."/>
            <person name="Molinier V."/>
            <person name="Miyauchi S."/>
            <person name="Poulain J."/>
            <person name="Riccioni C."/>
            <person name="Rubini A."/>
            <person name="Sitrit Y."/>
            <person name="Splivallo R."/>
            <person name="Traeger S."/>
            <person name="Wang M."/>
            <person name="Zifcakova L."/>
            <person name="Wipf D."/>
            <person name="Zambonelli A."/>
            <person name="Paolocci F."/>
            <person name="Nowrousian M."/>
            <person name="Ottonello S."/>
            <person name="Baldrian P."/>
            <person name="Spatafora J.W."/>
            <person name="Henrissat B."/>
            <person name="Nagy L.G."/>
            <person name="Aury J.M."/>
            <person name="Wincker P."/>
            <person name="Grigoriev I.V."/>
            <person name="Bonfante P."/>
            <person name="Martin F.M."/>
        </authorList>
    </citation>
    <scope>NUCLEOTIDE SEQUENCE [LARGE SCALE GENOMIC DNA]</scope>
    <source>
        <strain evidence="3 4">ATCC MYA-4762</strain>
    </source>
</reference>